<evidence type="ECO:0000313" key="5">
    <source>
        <dbReference type="EMBL" id="HBJ09254.1"/>
    </source>
</evidence>
<dbReference type="GO" id="GO:1990002">
    <property type="term" value="F:methylglyoxal reductase (NADPH) (acetol producing) activity"/>
    <property type="evidence" value="ECO:0007669"/>
    <property type="project" value="TreeGrafter"/>
</dbReference>
<accession>A0A354M415</accession>
<dbReference type="GO" id="GO:0005829">
    <property type="term" value="C:cytosol"/>
    <property type="evidence" value="ECO:0007669"/>
    <property type="project" value="TreeGrafter"/>
</dbReference>
<dbReference type="Gene3D" id="3.40.50.1970">
    <property type="match status" value="1"/>
</dbReference>
<dbReference type="PANTHER" id="PTHR43633">
    <property type="entry name" value="ALCOHOL DEHYDROGENASE YQHD"/>
    <property type="match status" value="1"/>
</dbReference>
<evidence type="ECO:0000313" key="6">
    <source>
        <dbReference type="Proteomes" id="UP000262954"/>
    </source>
</evidence>
<comment type="caution">
    <text evidence="5">The sequence shown here is derived from an EMBL/GenBank/DDBJ whole genome shotgun (WGS) entry which is preliminary data.</text>
</comment>
<keyword evidence="2" id="KW-0560">Oxidoreductase</keyword>
<reference evidence="5 6" key="1">
    <citation type="journal article" date="2018" name="Nat. Biotechnol.">
        <title>A standardized bacterial taxonomy based on genome phylogeny substantially revises the tree of life.</title>
        <authorList>
            <person name="Parks D.H."/>
            <person name="Chuvochina M."/>
            <person name="Waite D.W."/>
            <person name="Rinke C."/>
            <person name="Skarshewski A."/>
            <person name="Chaumeil P.A."/>
            <person name="Hugenholtz P."/>
        </authorList>
    </citation>
    <scope>NUCLEOTIDE SEQUENCE [LARGE SCALE GENOMIC DNA]</scope>
    <source>
        <strain evidence="5">UBA11482</strain>
    </source>
</reference>
<feature type="domain" description="Alcohol dehydrogenase iron-type/glycerol dehydrogenase GldA" evidence="3">
    <location>
        <begin position="9"/>
        <end position="175"/>
    </location>
</feature>
<dbReference type="Gene3D" id="1.20.1090.10">
    <property type="entry name" value="Dehydroquinate synthase-like - alpha domain"/>
    <property type="match status" value="1"/>
</dbReference>
<dbReference type="PANTHER" id="PTHR43633:SF1">
    <property type="entry name" value="ALCOHOL DEHYDROGENASE YQHD"/>
    <property type="match status" value="1"/>
</dbReference>
<protein>
    <submittedName>
        <fullName evidence="5">NADH-dependent alcohol dehydrogenase</fullName>
    </submittedName>
</protein>
<dbReference type="GO" id="GO:0008106">
    <property type="term" value="F:alcohol dehydrogenase (NADP+) activity"/>
    <property type="evidence" value="ECO:0007669"/>
    <property type="project" value="TreeGrafter"/>
</dbReference>
<proteinExistence type="inferred from homology"/>
<sequence>MNNFDFHNPTRLIFGKGTIAKLGTEIPSDKRIMVCFGGGSAKKNGVYEQVKNALSNHFNIEFWGIEPNPDYDTVMKAVTLAHDNKINYLVAVGGGSVIDGTKFIAHAIPYTGEDAWELAIHPEKITKTTPLATVLTLPATGSEMNYRGVLSRRRTQEKVSFITPKSSPQFSILDPEVTYTLPKKQLSNGIVDAFMHIMEQYMTTTGNGILMDRWAEGVLLSLIEIGPRVLENQKDYDTMANFMLCASMALNDFVSMGVPQDWATHRIGYELTVLYGLDHAETLAVVYPSLLRVLKKQKTGKLAQYAERVWNITTGSKEEKADKAIEKTEEFFRQMGLRTRMSEYGIPAEAVDIIYNRLKAHNIAYGENKNVTAEVAREIYTGCL</sequence>
<dbReference type="FunFam" id="3.40.50.1970:FF:000003">
    <property type="entry name" value="Alcohol dehydrogenase, iron-containing"/>
    <property type="match status" value="1"/>
</dbReference>
<gene>
    <name evidence="5" type="ORF">DDY73_09650</name>
</gene>
<dbReference type="InterPro" id="IPR056798">
    <property type="entry name" value="ADH_Fe_C"/>
</dbReference>
<evidence type="ECO:0000256" key="2">
    <source>
        <dbReference type="ARBA" id="ARBA00023002"/>
    </source>
</evidence>
<dbReference type="SUPFAM" id="SSF56796">
    <property type="entry name" value="Dehydroquinate synthase-like"/>
    <property type="match status" value="1"/>
</dbReference>
<dbReference type="GO" id="GO:0046872">
    <property type="term" value="F:metal ion binding"/>
    <property type="evidence" value="ECO:0007669"/>
    <property type="project" value="InterPro"/>
</dbReference>
<organism evidence="5 6">
    <name type="scientific">Coprobacter fastidiosus</name>
    <dbReference type="NCBI Taxonomy" id="1099853"/>
    <lineage>
        <taxon>Bacteria</taxon>
        <taxon>Pseudomonadati</taxon>
        <taxon>Bacteroidota</taxon>
        <taxon>Bacteroidia</taxon>
        <taxon>Bacteroidales</taxon>
        <taxon>Barnesiellaceae</taxon>
        <taxon>Coprobacter</taxon>
    </lineage>
</organism>
<dbReference type="InterPro" id="IPR044731">
    <property type="entry name" value="BDH-like"/>
</dbReference>
<dbReference type="Pfam" id="PF25137">
    <property type="entry name" value="ADH_Fe_C"/>
    <property type="match status" value="1"/>
</dbReference>
<name>A0A354M415_9BACT</name>
<dbReference type="Proteomes" id="UP000262954">
    <property type="component" value="Unassembled WGS sequence"/>
</dbReference>
<comment type="similarity">
    <text evidence="1">Belongs to the iron-containing alcohol dehydrogenase family.</text>
</comment>
<feature type="domain" description="Fe-containing alcohol dehydrogenase-like C-terminal" evidence="4">
    <location>
        <begin position="190"/>
        <end position="380"/>
    </location>
</feature>
<dbReference type="AlphaFoldDB" id="A0A354M415"/>
<evidence type="ECO:0000256" key="1">
    <source>
        <dbReference type="ARBA" id="ARBA00007358"/>
    </source>
</evidence>
<evidence type="ECO:0000259" key="3">
    <source>
        <dbReference type="Pfam" id="PF00465"/>
    </source>
</evidence>
<dbReference type="Pfam" id="PF00465">
    <property type="entry name" value="Fe-ADH"/>
    <property type="match status" value="1"/>
</dbReference>
<evidence type="ECO:0000259" key="4">
    <source>
        <dbReference type="Pfam" id="PF25137"/>
    </source>
</evidence>
<dbReference type="CDD" id="cd08187">
    <property type="entry name" value="BDH"/>
    <property type="match status" value="1"/>
</dbReference>
<dbReference type="EMBL" id="DNWC01000126">
    <property type="protein sequence ID" value="HBJ09254.1"/>
    <property type="molecule type" value="Genomic_DNA"/>
</dbReference>
<dbReference type="InterPro" id="IPR001670">
    <property type="entry name" value="ADH_Fe/GldA"/>
</dbReference>
<dbReference type="GO" id="GO:1990362">
    <property type="term" value="F:butanol dehydrogenase (NAD+) activity"/>
    <property type="evidence" value="ECO:0007669"/>
    <property type="project" value="InterPro"/>
</dbReference>